<keyword evidence="4 7" id="KW-0808">Transferase</keyword>
<dbReference type="PROSITE" id="PS50004">
    <property type="entry name" value="C2"/>
    <property type="match status" value="1"/>
</dbReference>
<protein>
    <recommendedName>
        <fullName evidence="7">E3 ubiquitin-protein ligase</fullName>
        <ecNumber evidence="7">2.3.2.26</ecNumber>
    </recommendedName>
</protein>
<keyword evidence="6 7" id="KW-0833">Ubl conjugation pathway</keyword>
<feature type="region of interest" description="Disordered" evidence="9">
    <location>
        <begin position="423"/>
        <end position="444"/>
    </location>
</feature>
<dbReference type="PROSITE" id="PS01159">
    <property type="entry name" value="WW_DOMAIN_1"/>
    <property type="match status" value="4"/>
</dbReference>
<evidence type="ECO:0000256" key="1">
    <source>
        <dbReference type="ARBA" id="ARBA00000885"/>
    </source>
</evidence>
<dbReference type="Gene3D" id="2.60.40.150">
    <property type="entry name" value="C2 domain"/>
    <property type="match status" value="1"/>
</dbReference>
<evidence type="ECO:0000256" key="4">
    <source>
        <dbReference type="ARBA" id="ARBA00022679"/>
    </source>
</evidence>
<dbReference type="GO" id="GO:0061629">
    <property type="term" value="F:RNA polymerase II-specific DNA-binding transcription factor binding"/>
    <property type="evidence" value="ECO:0007669"/>
    <property type="project" value="UniProtKB-ARBA"/>
</dbReference>
<dbReference type="UniPathway" id="UPA00143"/>
<evidence type="ECO:0000256" key="9">
    <source>
        <dbReference type="SAM" id="MobiDB-lite"/>
    </source>
</evidence>
<dbReference type="SMART" id="SM00456">
    <property type="entry name" value="WW"/>
    <property type="match status" value="4"/>
</dbReference>
<dbReference type="InterPro" id="IPR000008">
    <property type="entry name" value="C2_dom"/>
</dbReference>
<reference evidence="13" key="2">
    <citation type="submission" date="2025-09" db="UniProtKB">
        <authorList>
            <consortium name="Ensembl"/>
        </authorList>
    </citation>
    <scope>IDENTIFICATION</scope>
</reference>
<evidence type="ECO:0000256" key="2">
    <source>
        <dbReference type="ARBA" id="ARBA00004906"/>
    </source>
</evidence>
<dbReference type="Pfam" id="PF00397">
    <property type="entry name" value="WW"/>
    <property type="match status" value="4"/>
</dbReference>
<dbReference type="FunFam" id="2.20.70.10:FF:000009">
    <property type="entry name" value="E3 ubiquitin-protein ligase"/>
    <property type="match status" value="1"/>
</dbReference>
<dbReference type="PANTHER" id="PTHR11254">
    <property type="entry name" value="HECT DOMAIN UBIQUITIN-PROTEIN LIGASE"/>
    <property type="match status" value="1"/>
</dbReference>
<dbReference type="PANTHER" id="PTHR11254:SF396">
    <property type="entry name" value="NEDD4-LIKE E3 UBIQUITIN-PROTEIN LIGASE WWP2"/>
    <property type="match status" value="1"/>
</dbReference>
<dbReference type="Gene3D" id="3.30.2160.10">
    <property type="entry name" value="Hect, E3 ligase catalytic domain"/>
    <property type="match status" value="1"/>
</dbReference>
<feature type="domain" description="WW" evidence="11">
    <location>
        <begin position="434"/>
        <end position="466"/>
    </location>
</feature>
<dbReference type="SUPFAM" id="SSF56204">
    <property type="entry name" value="Hect, E3 ligase catalytic domain"/>
    <property type="match status" value="1"/>
</dbReference>
<feature type="domain" description="WW" evidence="11">
    <location>
        <begin position="329"/>
        <end position="362"/>
    </location>
</feature>
<accession>A0A8C0FMF9</accession>
<organism evidence="13 14">
    <name type="scientific">Bubo bubo</name>
    <name type="common">Eurasian eagle-owl</name>
    <name type="synonym">Strix bubo</name>
    <dbReference type="NCBI Taxonomy" id="30461"/>
    <lineage>
        <taxon>Eukaryota</taxon>
        <taxon>Metazoa</taxon>
        <taxon>Chordata</taxon>
        <taxon>Craniata</taxon>
        <taxon>Vertebrata</taxon>
        <taxon>Euteleostomi</taxon>
        <taxon>Archelosauria</taxon>
        <taxon>Archosauria</taxon>
        <taxon>Dinosauria</taxon>
        <taxon>Saurischia</taxon>
        <taxon>Theropoda</taxon>
        <taxon>Coelurosauria</taxon>
        <taxon>Aves</taxon>
        <taxon>Neognathae</taxon>
        <taxon>Neoaves</taxon>
        <taxon>Telluraves</taxon>
        <taxon>Strigiformes</taxon>
        <taxon>Strigidae</taxon>
        <taxon>Bubo</taxon>
    </lineage>
</organism>
<comment type="catalytic activity">
    <reaction evidence="1 7">
        <text>S-ubiquitinyl-[E2 ubiquitin-conjugating enzyme]-L-cysteine + [acceptor protein]-L-lysine = [E2 ubiquitin-conjugating enzyme]-L-cysteine + N(6)-ubiquitinyl-[acceptor protein]-L-lysine.</text>
        <dbReference type="EC" id="2.3.2.26"/>
    </reaction>
</comment>
<proteinExistence type="predicted"/>
<dbReference type="PROSITE" id="PS50237">
    <property type="entry name" value="HECT"/>
    <property type="match status" value="1"/>
</dbReference>
<dbReference type="InterPro" id="IPR035892">
    <property type="entry name" value="C2_domain_sf"/>
</dbReference>
<feature type="compositionally biased region" description="Low complexity" evidence="9">
    <location>
        <begin position="1"/>
        <end position="11"/>
    </location>
</feature>
<sequence length="785" mass="87838">MAAASSSRARAGLPCEKSQPKAHSRPSRMNCYVEVAGDGLPSETKKTGKQIGSSELLWNEILILNVTAQSHLDLKVWSCHTLRNELLGTASISLSNLLKSGGKLENRQLTLDLQTENKGSVVSGGELTIFLDGPAVDLGSLPNGSAVTEGECRPSPHACGGGREKLVGASVIFFTHFFFTHSGSQLPGREPSSTAAATEGRHQPPSTNCFGSRPRTHRHAAGVARQNTGSGEQSPSARSRHRQQAKSSLHTGMANGTANGTVNGDAAGAADIEEERPLVGASVPTPVASSVADSSVAPALPALTSSGEAEEAASGSSIPPARAAVLALDALPPGWEQRELPNGRVYYVDHNNKTTTWERPLPPGWEKRVDPRGRYYYVDHNTRTTTWQRPTAEYVRNYEQWQSQRNQLQGAMQQFSQRFLYQSSGAPSDNDPLGPLPPGWEKRQDNGRVYYVNHNTRTTQWEDPRTQGMIQEPPLPPGWEMKYTNEGVRYFVDHNTRTTTFKDPRPGFESGSKQGGSPGAYDRSFRWKYHQFRFLCHSNALPSHVKISVSRQTLFEDSFQQIMNMKPYDLRRRLYIIMGPGFPGAVWREWLYCEIFQLPKPQSGSSRSSAGCLPTTICLPRLLTDWRFTRGVEEQTKAFLDGFNEVVPLEWLRYFDEKELELMLCGMQEIDMNDWQKNTIYRHYTKNSKQIQWFWQVVKEMDNEKRIRLLQFVTGTCRLPVGGFAELIGSNGPQKFCIDKVGKETWLPRSHTCFNRLDLPPYKSYEQLKEKLLYAIEETEGFGQE</sequence>
<dbReference type="CDD" id="cd00201">
    <property type="entry name" value="WW"/>
    <property type="match status" value="4"/>
</dbReference>
<dbReference type="SMART" id="SM00119">
    <property type="entry name" value="HECTc"/>
    <property type="match status" value="1"/>
</dbReference>
<evidence type="ECO:0000259" key="12">
    <source>
        <dbReference type="PROSITE" id="PS50237"/>
    </source>
</evidence>
<dbReference type="PRINTS" id="PR00403">
    <property type="entry name" value="WWDOMAIN"/>
</dbReference>
<keyword evidence="3" id="KW-0597">Phosphoprotein</keyword>
<evidence type="ECO:0000256" key="5">
    <source>
        <dbReference type="ARBA" id="ARBA00022737"/>
    </source>
</evidence>
<dbReference type="Gene3D" id="3.90.1750.10">
    <property type="entry name" value="Hect, E3 ligase catalytic domains"/>
    <property type="match status" value="2"/>
</dbReference>
<evidence type="ECO:0000256" key="3">
    <source>
        <dbReference type="ARBA" id="ARBA00022553"/>
    </source>
</evidence>
<keyword evidence="14" id="KW-1185">Reference proteome</keyword>
<evidence type="ECO:0000313" key="14">
    <source>
        <dbReference type="Proteomes" id="UP000694567"/>
    </source>
</evidence>
<feature type="region of interest" description="Disordered" evidence="9">
    <location>
        <begin position="183"/>
        <end position="265"/>
    </location>
</feature>
<dbReference type="InterPro" id="IPR001202">
    <property type="entry name" value="WW_dom"/>
</dbReference>
<dbReference type="Ensembl" id="ENSBOBT00000021216.1">
    <property type="protein sequence ID" value="ENSBOBP00000020739.1"/>
    <property type="gene ID" value="ENSBOBG00000012465.1"/>
</dbReference>
<feature type="compositionally biased region" description="Polar residues" evidence="9">
    <location>
        <begin position="245"/>
        <end position="262"/>
    </location>
</feature>
<dbReference type="InterPro" id="IPR000569">
    <property type="entry name" value="HECT_dom"/>
</dbReference>
<dbReference type="Pfam" id="PF00168">
    <property type="entry name" value="C2"/>
    <property type="match status" value="1"/>
</dbReference>
<dbReference type="Proteomes" id="UP000694567">
    <property type="component" value="Unplaced"/>
</dbReference>
<dbReference type="EC" id="2.3.2.26" evidence="7"/>
<feature type="domain" description="HECT" evidence="12">
    <location>
        <begin position="621"/>
        <end position="785"/>
    </location>
</feature>
<dbReference type="GO" id="GO:0140678">
    <property type="term" value="F:molecular function inhibitor activity"/>
    <property type="evidence" value="ECO:0007669"/>
    <property type="project" value="UniProtKB-ARBA"/>
</dbReference>
<dbReference type="GO" id="GO:0061630">
    <property type="term" value="F:ubiquitin protein ligase activity"/>
    <property type="evidence" value="ECO:0007669"/>
    <property type="project" value="UniProtKB-EC"/>
</dbReference>
<feature type="domain" description="C2" evidence="10">
    <location>
        <begin position="1"/>
        <end position="107"/>
    </location>
</feature>
<comment type="pathway">
    <text evidence="2 7">Protein modification; protein ubiquitination.</text>
</comment>
<dbReference type="Gene3D" id="2.20.70.10">
    <property type="match status" value="3"/>
</dbReference>
<dbReference type="SUPFAM" id="SSF51045">
    <property type="entry name" value="WW domain"/>
    <property type="match status" value="4"/>
</dbReference>
<dbReference type="Gene3D" id="3.30.2410.10">
    <property type="entry name" value="Hect, E3 ligase catalytic domain"/>
    <property type="match status" value="1"/>
</dbReference>
<evidence type="ECO:0000256" key="7">
    <source>
        <dbReference type="PIRNR" id="PIRNR001569"/>
    </source>
</evidence>
<dbReference type="InterPro" id="IPR035983">
    <property type="entry name" value="Hect_E3_ubiquitin_ligase"/>
</dbReference>
<dbReference type="InterPro" id="IPR050409">
    <property type="entry name" value="E3_ubiq-protein_ligase"/>
</dbReference>
<dbReference type="GO" id="GO:0043161">
    <property type="term" value="P:proteasome-mediated ubiquitin-dependent protein catabolic process"/>
    <property type="evidence" value="ECO:0007669"/>
    <property type="project" value="TreeGrafter"/>
</dbReference>
<dbReference type="CDD" id="cd04021">
    <property type="entry name" value="C2_E3_ubiquitin_ligase"/>
    <property type="match status" value="1"/>
</dbReference>
<feature type="domain" description="WW" evidence="11">
    <location>
        <begin position="473"/>
        <end position="506"/>
    </location>
</feature>
<dbReference type="GO" id="GO:0005634">
    <property type="term" value="C:nucleus"/>
    <property type="evidence" value="ECO:0007669"/>
    <property type="project" value="UniProtKB-ARBA"/>
</dbReference>
<dbReference type="FunFam" id="2.20.70.10:FF:000023">
    <property type="entry name" value="E3 ubiquitin-protein ligase"/>
    <property type="match status" value="1"/>
</dbReference>
<dbReference type="InterPro" id="IPR036020">
    <property type="entry name" value="WW_dom_sf"/>
</dbReference>
<dbReference type="FunFam" id="2.20.70.10:FF:000005">
    <property type="entry name" value="E3 ubiquitin-protein ligase"/>
    <property type="match status" value="1"/>
</dbReference>
<evidence type="ECO:0000313" key="13">
    <source>
        <dbReference type="Ensembl" id="ENSBOBP00000020739.1"/>
    </source>
</evidence>
<feature type="active site" description="Glycyl thioester intermediate" evidence="8">
    <location>
        <position position="753"/>
    </location>
</feature>
<dbReference type="GO" id="GO:0000122">
    <property type="term" value="P:negative regulation of transcription by RNA polymerase II"/>
    <property type="evidence" value="ECO:0007669"/>
    <property type="project" value="UniProtKB-ARBA"/>
</dbReference>
<dbReference type="GO" id="GO:0070534">
    <property type="term" value="P:protein K63-linked ubiquitination"/>
    <property type="evidence" value="ECO:0007669"/>
    <property type="project" value="TreeGrafter"/>
</dbReference>
<feature type="region of interest" description="Disordered" evidence="9">
    <location>
        <begin position="1"/>
        <end position="28"/>
    </location>
</feature>
<dbReference type="FunFam" id="3.30.2410.10:FF:000002">
    <property type="entry name" value="E3 ubiquitin-protein ligase HECW2"/>
    <property type="match status" value="1"/>
</dbReference>
<name>A0A8C0FMF9_BUBBB</name>
<dbReference type="AlphaFoldDB" id="A0A8C0FMF9"/>
<dbReference type="GO" id="GO:0034765">
    <property type="term" value="P:regulation of monoatomic ion transmembrane transport"/>
    <property type="evidence" value="ECO:0007669"/>
    <property type="project" value="TreeGrafter"/>
</dbReference>
<reference evidence="13" key="1">
    <citation type="submission" date="2025-08" db="UniProtKB">
        <authorList>
            <consortium name="Ensembl"/>
        </authorList>
    </citation>
    <scope>IDENTIFICATION</scope>
</reference>
<dbReference type="FunFam" id="3.90.1750.10:FF:000026">
    <property type="entry name" value="E3 ubiquitin-protein ligase HACE1"/>
    <property type="match status" value="1"/>
</dbReference>
<dbReference type="GO" id="GO:0005737">
    <property type="term" value="C:cytoplasm"/>
    <property type="evidence" value="ECO:0007669"/>
    <property type="project" value="TreeGrafter"/>
</dbReference>
<dbReference type="InterPro" id="IPR024928">
    <property type="entry name" value="E3_ub_ligase_SMURF1"/>
</dbReference>
<dbReference type="SUPFAM" id="SSF49562">
    <property type="entry name" value="C2 domain (Calcium/lipid-binding domain, CaLB)"/>
    <property type="match status" value="1"/>
</dbReference>
<dbReference type="PIRSF" id="PIRSF001569">
    <property type="entry name" value="E3_ub_ligase_SMURF1"/>
    <property type="match status" value="1"/>
</dbReference>
<dbReference type="FunFam" id="2.60.40.150:FF:000082">
    <property type="entry name" value="E3 ubiquitin-protein ligase"/>
    <property type="match status" value="1"/>
</dbReference>
<evidence type="ECO:0000259" key="11">
    <source>
        <dbReference type="PROSITE" id="PS50020"/>
    </source>
</evidence>
<evidence type="ECO:0000256" key="8">
    <source>
        <dbReference type="PROSITE-ProRule" id="PRU00104"/>
    </source>
</evidence>
<dbReference type="Pfam" id="PF00632">
    <property type="entry name" value="HECT"/>
    <property type="match status" value="1"/>
</dbReference>
<feature type="domain" description="WW" evidence="11">
    <location>
        <begin position="359"/>
        <end position="392"/>
    </location>
</feature>
<keyword evidence="5" id="KW-0677">Repeat</keyword>
<dbReference type="PROSITE" id="PS50020">
    <property type="entry name" value="WW_DOMAIN_2"/>
    <property type="match status" value="4"/>
</dbReference>
<evidence type="ECO:0000256" key="6">
    <source>
        <dbReference type="ARBA" id="ARBA00022786"/>
    </source>
</evidence>
<feature type="compositionally biased region" description="Polar residues" evidence="9">
    <location>
        <begin position="225"/>
        <end position="237"/>
    </location>
</feature>
<evidence type="ECO:0000259" key="10">
    <source>
        <dbReference type="PROSITE" id="PS50004"/>
    </source>
</evidence>